<dbReference type="AlphaFoldDB" id="A0A0R3MS45"/>
<dbReference type="Proteomes" id="UP000052023">
    <property type="component" value="Unassembled WGS sequence"/>
</dbReference>
<evidence type="ECO:0000313" key="2">
    <source>
        <dbReference type="Proteomes" id="UP000052023"/>
    </source>
</evidence>
<dbReference type="EMBL" id="LLYA01000176">
    <property type="protein sequence ID" value="KRR20789.1"/>
    <property type="molecule type" value="Genomic_DNA"/>
</dbReference>
<accession>A0A0R3MS45</accession>
<protein>
    <submittedName>
        <fullName evidence="1">Uncharacterized protein</fullName>
    </submittedName>
</protein>
<organism evidence="1 2">
    <name type="scientific">Bradyrhizobium retamae</name>
    <dbReference type="NCBI Taxonomy" id="1300035"/>
    <lineage>
        <taxon>Bacteria</taxon>
        <taxon>Pseudomonadati</taxon>
        <taxon>Pseudomonadota</taxon>
        <taxon>Alphaproteobacteria</taxon>
        <taxon>Hyphomicrobiales</taxon>
        <taxon>Nitrobacteraceae</taxon>
        <taxon>Bradyrhizobium</taxon>
    </lineage>
</organism>
<evidence type="ECO:0000313" key="1">
    <source>
        <dbReference type="EMBL" id="KRR20789.1"/>
    </source>
</evidence>
<reference evidence="1 2" key="1">
    <citation type="submission" date="2014-03" db="EMBL/GenBank/DDBJ databases">
        <title>Bradyrhizobium valentinum sp. nov., isolated from effective nodules of Lupinus mariae-josephae, a lupine endemic of basic-lime soils in Eastern Spain.</title>
        <authorList>
            <person name="Duran D."/>
            <person name="Rey L."/>
            <person name="Navarro A."/>
            <person name="Busquets A."/>
            <person name="Imperial J."/>
            <person name="Ruiz-Argueso T."/>
        </authorList>
    </citation>
    <scope>NUCLEOTIDE SEQUENCE [LARGE SCALE GENOMIC DNA]</scope>
    <source>
        <strain evidence="1 2">Ro19</strain>
    </source>
</reference>
<gene>
    <name evidence="1" type="ORF">CQ13_32160</name>
</gene>
<name>A0A0R3MS45_9BRAD</name>
<proteinExistence type="predicted"/>
<comment type="caution">
    <text evidence="1">The sequence shown here is derived from an EMBL/GenBank/DDBJ whole genome shotgun (WGS) entry which is preliminary data.</text>
</comment>
<keyword evidence="2" id="KW-1185">Reference proteome</keyword>
<sequence>MRSAQDVPAKVYAGGHSDILLGPYLDVLVASEQSQVKVAIEFYDAVRLGVGLDGRTLRSLTRVIIRVRNDGNTAIEKFSFQIEIPGEHHNCLTYIAARSRKLDRVASISFTGSMTGEISDSKPLGLIVKVVVGRALNRRETINLGMFFVGSPTGCLLHPGYENPDTEQRALLIGLDALPQELLKVITPFSE</sequence>